<name>A0A6A6URU2_9PEZI</name>
<dbReference type="AlphaFoldDB" id="A0A6A6URU2"/>
<gene>
    <name evidence="1" type="ORF">BT63DRAFT_395510</name>
</gene>
<protein>
    <submittedName>
        <fullName evidence="1">Uncharacterized protein</fullName>
    </submittedName>
</protein>
<reference evidence="1" key="1">
    <citation type="journal article" date="2020" name="Stud. Mycol.">
        <title>101 Dothideomycetes genomes: a test case for predicting lifestyles and emergence of pathogens.</title>
        <authorList>
            <person name="Haridas S."/>
            <person name="Albert R."/>
            <person name="Binder M."/>
            <person name="Bloem J."/>
            <person name="Labutti K."/>
            <person name="Salamov A."/>
            <person name="Andreopoulos B."/>
            <person name="Baker S."/>
            <person name="Barry K."/>
            <person name="Bills G."/>
            <person name="Bluhm B."/>
            <person name="Cannon C."/>
            <person name="Castanera R."/>
            <person name="Culley D."/>
            <person name="Daum C."/>
            <person name="Ezra D."/>
            <person name="Gonzalez J."/>
            <person name="Henrissat B."/>
            <person name="Kuo A."/>
            <person name="Liang C."/>
            <person name="Lipzen A."/>
            <person name="Lutzoni F."/>
            <person name="Magnuson J."/>
            <person name="Mondo S."/>
            <person name="Nolan M."/>
            <person name="Ohm R."/>
            <person name="Pangilinan J."/>
            <person name="Park H.-J."/>
            <person name="Ramirez L."/>
            <person name="Alfaro M."/>
            <person name="Sun H."/>
            <person name="Tritt A."/>
            <person name="Yoshinaga Y."/>
            <person name="Zwiers L.-H."/>
            <person name="Turgeon B."/>
            <person name="Goodwin S."/>
            <person name="Spatafora J."/>
            <person name="Crous P."/>
            <person name="Grigoriev I."/>
        </authorList>
    </citation>
    <scope>NUCLEOTIDE SEQUENCE</scope>
    <source>
        <strain evidence="1">CBS 115976</strain>
    </source>
</reference>
<keyword evidence="2" id="KW-1185">Reference proteome</keyword>
<accession>A0A6A6URU2</accession>
<evidence type="ECO:0000313" key="1">
    <source>
        <dbReference type="EMBL" id="KAF2674962.1"/>
    </source>
</evidence>
<sequence>MSYLDAVLAGFNVCLQYTIFHESDPLLAAISHETISGMRVSEIRHWLIDEAFRIVNHPELFAHNETMQADFCYSVIRYAEAQEEAEQIIASNHDLQAAFKESFGIGDPETTEDEVEETQHIPDSVLYPWKFQLGLDNSPLGRDFAVPSGATKIGTIVLGEGALSLLQSWRDEFRSAYREVMLSMDPEDRFPYEEADLYDANGRLVVSTVKLTNGLTRRSIPYRVNADTTQNDGITDDMLPSQYHIDERLRNANANLDYLDGQPRPDRAPRPHTVLIVQYYVADGVGYEWDGKNVVPKGSQSYAIGELIVEPMD</sequence>
<evidence type="ECO:0000313" key="2">
    <source>
        <dbReference type="Proteomes" id="UP000799302"/>
    </source>
</evidence>
<dbReference type="Proteomes" id="UP000799302">
    <property type="component" value="Unassembled WGS sequence"/>
</dbReference>
<dbReference type="EMBL" id="MU004230">
    <property type="protein sequence ID" value="KAF2674962.1"/>
    <property type="molecule type" value="Genomic_DNA"/>
</dbReference>
<organism evidence="1 2">
    <name type="scientific">Microthyrium microscopicum</name>
    <dbReference type="NCBI Taxonomy" id="703497"/>
    <lineage>
        <taxon>Eukaryota</taxon>
        <taxon>Fungi</taxon>
        <taxon>Dikarya</taxon>
        <taxon>Ascomycota</taxon>
        <taxon>Pezizomycotina</taxon>
        <taxon>Dothideomycetes</taxon>
        <taxon>Dothideomycetes incertae sedis</taxon>
        <taxon>Microthyriales</taxon>
        <taxon>Microthyriaceae</taxon>
        <taxon>Microthyrium</taxon>
    </lineage>
</organism>
<proteinExistence type="predicted"/>